<feature type="coiled-coil region" evidence="1">
    <location>
        <begin position="69"/>
        <end position="110"/>
    </location>
</feature>
<comment type="caution">
    <text evidence="3">The sequence shown here is derived from an EMBL/GenBank/DDBJ whole genome shotgun (WGS) entry which is preliminary data.</text>
</comment>
<name>A0A7Y8VRE8_9FIRM</name>
<gene>
    <name evidence="3" type="ORF">HW270_02865</name>
</gene>
<evidence type="ECO:0000313" key="4">
    <source>
        <dbReference type="Proteomes" id="UP000526307"/>
    </source>
</evidence>
<evidence type="ECO:0000256" key="1">
    <source>
        <dbReference type="SAM" id="Coils"/>
    </source>
</evidence>
<organism evidence="3 4">
    <name type="scientific">Mogibacterium timidum</name>
    <dbReference type="NCBI Taxonomy" id="35519"/>
    <lineage>
        <taxon>Bacteria</taxon>
        <taxon>Bacillati</taxon>
        <taxon>Bacillota</taxon>
        <taxon>Clostridia</taxon>
        <taxon>Peptostreptococcales</taxon>
        <taxon>Anaerovoracaceae</taxon>
        <taxon>Mogibacterium</taxon>
    </lineage>
</organism>
<keyword evidence="2" id="KW-1133">Transmembrane helix</keyword>
<evidence type="ECO:0000313" key="3">
    <source>
        <dbReference type="EMBL" id="NWO23022.1"/>
    </source>
</evidence>
<reference evidence="3 4" key="1">
    <citation type="submission" date="2020-06" db="EMBL/GenBank/DDBJ databases">
        <title>Mogibacterium timidum strain W9173 genomic sequence.</title>
        <authorList>
            <person name="Wade W.G."/>
            <person name="Johnston C.D."/>
            <person name="Chen T."/>
            <person name="Dewhirst F.E."/>
        </authorList>
    </citation>
    <scope>NUCLEOTIDE SEQUENCE [LARGE SCALE GENOMIC DNA]</scope>
    <source>
        <strain evidence="3 4">W9173</strain>
    </source>
</reference>
<dbReference type="Proteomes" id="UP000526307">
    <property type="component" value="Unassembled WGS sequence"/>
</dbReference>
<keyword evidence="1" id="KW-0175">Coiled coil</keyword>
<proteinExistence type="predicted"/>
<feature type="transmembrane region" description="Helical" evidence="2">
    <location>
        <begin position="36"/>
        <end position="60"/>
    </location>
</feature>
<dbReference type="RefSeq" id="WP_178978253.1">
    <property type="nucleotide sequence ID" value="NZ_JABXYR010000001.1"/>
</dbReference>
<dbReference type="EMBL" id="JABXYR010000001">
    <property type="protein sequence ID" value="NWO23022.1"/>
    <property type="molecule type" value="Genomic_DNA"/>
</dbReference>
<keyword evidence="2" id="KW-0812">Transmembrane</keyword>
<evidence type="ECO:0000256" key="2">
    <source>
        <dbReference type="SAM" id="Phobius"/>
    </source>
</evidence>
<keyword evidence="4" id="KW-1185">Reference proteome</keyword>
<protein>
    <submittedName>
        <fullName evidence="3">Uncharacterized protein</fullName>
    </submittedName>
</protein>
<feature type="transmembrane region" description="Helical" evidence="2">
    <location>
        <begin position="12"/>
        <end position="30"/>
    </location>
</feature>
<sequence>MKYRSRKFEILDMLLVSVPIPLSGILGVYLAYKNLRIEICLGLLVLGLGISAIWTIWTCAEDRKIEDRFKKVYEEKEKIRKKADVLQEANVYLKLRLDDKEREFKELKRQNDYLLRCIKNEQ</sequence>
<accession>A0A7Y8VRE8</accession>
<keyword evidence="2" id="KW-0472">Membrane</keyword>
<dbReference type="AlphaFoldDB" id="A0A7Y8VRE8"/>